<dbReference type="AlphaFoldDB" id="A0A345P8H2"/>
<dbReference type="InterPro" id="IPR023772">
    <property type="entry name" value="DNA-bd_HTH_TetR-type_CS"/>
</dbReference>
<sequence length="219" mass="24621">MATSRPKKTELLELEPKMQPAQTRATQTYERILEAAAETLAEVGFERLSTNLVCQRAELTPPALYRYFPNKYALLHELSRRLMERQNAIIPKWLTPEVFTGGLKSLEAALLGLQLETYEITRETTGGMWIIRAMRAVPMLQEVRLASDLEVSTYNVELLREALPHIAPAQLLLISRVAIEMAYSPMEMLFDDPALEPKAVMSIVASALAAYFIRLGAAE</sequence>
<accession>A0A345P8H2</accession>
<dbReference type="SUPFAM" id="SSF46689">
    <property type="entry name" value="Homeodomain-like"/>
    <property type="match status" value="1"/>
</dbReference>
<feature type="domain" description="HTH tetR-type" evidence="6">
    <location>
        <begin position="26"/>
        <end position="86"/>
    </location>
</feature>
<dbReference type="PANTHER" id="PTHR30055:SF234">
    <property type="entry name" value="HTH-TYPE TRANSCRIPTIONAL REGULATOR BETI"/>
    <property type="match status" value="1"/>
</dbReference>
<feature type="compositionally biased region" description="Basic and acidic residues" evidence="5">
    <location>
        <begin position="7"/>
        <end position="16"/>
    </location>
</feature>
<evidence type="ECO:0000259" key="6">
    <source>
        <dbReference type="PROSITE" id="PS50977"/>
    </source>
</evidence>
<keyword evidence="3" id="KW-0804">Transcription</keyword>
<dbReference type="RefSeq" id="WP_114899689.1">
    <property type="nucleotide sequence ID" value="NZ_CP031222.1"/>
</dbReference>
<evidence type="ECO:0000256" key="4">
    <source>
        <dbReference type="PROSITE-ProRule" id="PRU00335"/>
    </source>
</evidence>
<dbReference type="PROSITE" id="PS01081">
    <property type="entry name" value="HTH_TETR_1"/>
    <property type="match status" value="1"/>
</dbReference>
<evidence type="ECO:0000256" key="5">
    <source>
        <dbReference type="SAM" id="MobiDB-lite"/>
    </source>
</evidence>
<evidence type="ECO:0000313" key="7">
    <source>
        <dbReference type="EMBL" id="AXI03581.1"/>
    </source>
</evidence>
<dbReference type="EMBL" id="CP031222">
    <property type="protein sequence ID" value="AXI03581.1"/>
    <property type="molecule type" value="Genomic_DNA"/>
</dbReference>
<dbReference type="Gene3D" id="1.10.357.10">
    <property type="entry name" value="Tetracycline Repressor, domain 2"/>
    <property type="match status" value="1"/>
</dbReference>
<name>A0A345P8H2_9GAMM</name>
<keyword evidence="2 4" id="KW-0238">DNA-binding</keyword>
<keyword evidence="8" id="KW-1185">Reference proteome</keyword>
<dbReference type="GO" id="GO:0000976">
    <property type="term" value="F:transcription cis-regulatory region binding"/>
    <property type="evidence" value="ECO:0007669"/>
    <property type="project" value="TreeGrafter"/>
</dbReference>
<reference evidence="7 8" key="1">
    <citation type="submission" date="2018-07" db="EMBL/GenBank/DDBJ databases">
        <title>Genome sequencing of Moraxellaceae gen. HYN0046.</title>
        <authorList>
            <person name="Kim M."/>
            <person name="Yi H."/>
        </authorList>
    </citation>
    <scope>NUCLEOTIDE SEQUENCE [LARGE SCALE GENOMIC DNA]</scope>
    <source>
        <strain evidence="7 8">HYN0046</strain>
    </source>
</reference>
<dbReference type="PRINTS" id="PR00455">
    <property type="entry name" value="HTHTETR"/>
</dbReference>
<dbReference type="InterPro" id="IPR001647">
    <property type="entry name" value="HTH_TetR"/>
</dbReference>
<dbReference type="InterPro" id="IPR009057">
    <property type="entry name" value="Homeodomain-like_sf"/>
</dbReference>
<dbReference type="PANTHER" id="PTHR30055">
    <property type="entry name" value="HTH-TYPE TRANSCRIPTIONAL REGULATOR RUTR"/>
    <property type="match status" value="1"/>
</dbReference>
<evidence type="ECO:0000256" key="3">
    <source>
        <dbReference type="ARBA" id="ARBA00023163"/>
    </source>
</evidence>
<dbReference type="KEGG" id="mbah:HYN46_12500"/>
<dbReference type="InterPro" id="IPR050109">
    <property type="entry name" value="HTH-type_TetR-like_transc_reg"/>
</dbReference>
<evidence type="ECO:0000256" key="2">
    <source>
        <dbReference type="ARBA" id="ARBA00023125"/>
    </source>
</evidence>
<feature type="region of interest" description="Disordered" evidence="5">
    <location>
        <begin position="1"/>
        <end position="20"/>
    </location>
</feature>
<dbReference type="Pfam" id="PF00440">
    <property type="entry name" value="TetR_N"/>
    <property type="match status" value="1"/>
</dbReference>
<dbReference type="PROSITE" id="PS50977">
    <property type="entry name" value="HTH_TETR_2"/>
    <property type="match status" value="1"/>
</dbReference>
<dbReference type="Proteomes" id="UP000253940">
    <property type="component" value="Chromosome"/>
</dbReference>
<proteinExistence type="predicted"/>
<keyword evidence="1" id="KW-0805">Transcription regulation</keyword>
<evidence type="ECO:0000256" key="1">
    <source>
        <dbReference type="ARBA" id="ARBA00023015"/>
    </source>
</evidence>
<dbReference type="OrthoDB" id="4541465at2"/>
<gene>
    <name evidence="7" type="ORF">HYN46_12500</name>
</gene>
<evidence type="ECO:0000313" key="8">
    <source>
        <dbReference type="Proteomes" id="UP000253940"/>
    </source>
</evidence>
<dbReference type="GO" id="GO:0003700">
    <property type="term" value="F:DNA-binding transcription factor activity"/>
    <property type="evidence" value="ECO:0007669"/>
    <property type="project" value="TreeGrafter"/>
</dbReference>
<protein>
    <submittedName>
        <fullName evidence="7">TetR/AcrR family transcriptional regulator</fullName>
    </submittedName>
</protein>
<organism evidence="7 8">
    <name type="scientific">Aquirhabdus parva</name>
    <dbReference type="NCBI Taxonomy" id="2283318"/>
    <lineage>
        <taxon>Bacteria</taxon>
        <taxon>Pseudomonadati</taxon>
        <taxon>Pseudomonadota</taxon>
        <taxon>Gammaproteobacteria</taxon>
        <taxon>Moraxellales</taxon>
        <taxon>Moraxellaceae</taxon>
        <taxon>Aquirhabdus</taxon>
    </lineage>
</organism>
<feature type="DNA-binding region" description="H-T-H motif" evidence="4">
    <location>
        <begin position="49"/>
        <end position="68"/>
    </location>
</feature>